<keyword evidence="7" id="KW-0342">GTP-binding</keyword>
<reference evidence="12 13" key="1">
    <citation type="submission" date="2024-03" db="EMBL/GenBank/DDBJ databases">
        <title>Actinomycetospora sp. OC33-EN07, a novel actinomycete isolated from wild orchid (Aerides multiflora).</title>
        <authorList>
            <person name="Suriyachadkun C."/>
        </authorList>
    </citation>
    <scope>NUCLEOTIDE SEQUENCE [LARGE SCALE GENOMIC DNA]</scope>
    <source>
        <strain evidence="12 13">OC33-EN07</strain>
    </source>
</reference>
<dbReference type="PANTHER" id="PTHR47917:SF1">
    <property type="entry name" value="COENZYME F420:L-GLUTAMATE LIGASE"/>
    <property type="match status" value="1"/>
</dbReference>
<evidence type="ECO:0000256" key="5">
    <source>
        <dbReference type="ARBA" id="ARBA00022958"/>
    </source>
</evidence>
<feature type="domain" description="Coenzyme F420:L-glutamate ligase-like" evidence="11">
    <location>
        <begin position="20"/>
        <end position="220"/>
    </location>
</feature>
<keyword evidence="4" id="KW-0460">Magnesium</keyword>
<dbReference type="PANTHER" id="PTHR47917">
    <property type="match status" value="1"/>
</dbReference>
<dbReference type="NCBIfam" id="TIGR01916">
    <property type="entry name" value="F420_cofE"/>
    <property type="match status" value="1"/>
</dbReference>
<dbReference type="GO" id="GO:0052618">
    <property type="term" value="F:coenzyme F420-0:L-glutamate ligase activity"/>
    <property type="evidence" value="ECO:0007669"/>
    <property type="project" value="UniProtKB-EC"/>
</dbReference>
<dbReference type="NCBIfam" id="TIGR03553">
    <property type="entry name" value="F420_FbiB_CTERM"/>
    <property type="match status" value="1"/>
</dbReference>
<feature type="domain" description="Nitroreductase" evidence="10">
    <location>
        <begin position="262"/>
        <end position="431"/>
    </location>
</feature>
<dbReference type="InterPro" id="IPR023661">
    <property type="entry name" value="FbiB"/>
</dbReference>
<evidence type="ECO:0000256" key="1">
    <source>
        <dbReference type="ARBA" id="ARBA00022598"/>
    </source>
</evidence>
<keyword evidence="6" id="KW-0560">Oxidoreductase</keyword>
<accession>A0ABU8MAR4</accession>
<dbReference type="InterPro" id="IPR008225">
    <property type="entry name" value="F420-0_g-glutamyl_ligase"/>
</dbReference>
<dbReference type="SUPFAM" id="SSF144010">
    <property type="entry name" value="CofE-like"/>
    <property type="match status" value="1"/>
</dbReference>
<evidence type="ECO:0000256" key="4">
    <source>
        <dbReference type="ARBA" id="ARBA00022842"/>
    </source>
</evidence>
<dbReference type="InterPro" id="IPR029479">
    <property type="entry name" value="Nitroreductase"/>
</dbReference>
<dbReference type="EC" id="6.3.2.31" evidence="12"/>
<dbReference type="Gene3D" id="3.30.1330.100">
    <property type="entry name" value="CofE-like"/>
    <property type="match status" value="1"/>
</dbReference>
<dbReference type="InterPro" id="IPR000415">
    <property type="entry name" value="Nitroreductase-like"/>
</dbReference>
<keyword evidence="5" id="KW-0630">Potassium</keyword>
<dbReference type="Gene3D" id="3.40.109.10">
    <property type="entry name" value="NADH Oxidase"/>
    <property type="match status" value="1"/>
</dbReference>
<sequence length="451" mass="47056">MSDHADHASAGLTLWGVSGLPEFRPGDDLAAALAGALEGSLADGDVLVVTSKVLSKVEGRLVTVPSDPDERDAARRRLVDRETVRLLATKGRTKIVANPLGIVQAAAGIDASNVAGDEVALLPEDPDASAAALRAALRERLGVDVAVVVTDTMGRTWRTGQTDAAIGAAGLEVVHAYGGAVDAQGNELVVTEVAVADEVAAAADLVKGKLGGVPVAVVRGLPAALRSETSRGADLVRPVEEDLFWLGTDEALRRGRREAVPARRSVRAFSADPVDADALRRAGAAGLTAPAPHHTRPVRFVRLGSPEVRKRLLDAMAEAWRADLRGDGFAEDAVARRVARGDLLRTAPEVVLPFLVLEGAHPYPDDRRAAAEHTMFTVAGGAAVQGFLVALAAEGLGSCWVSSTIFAADVVRAELALPADWEPLGAVAIGHPAAEPPPRGELTVDDRWVEI</sequence>
<dbReference type="InterPro" id="IPR019943">
    <property type="entry name" value="F420_FbiB_C"/>
</dbReference>
<evidence type="ECO:0000256" key="6">
    <source>
        <dbReference type="ARBA" id="ARBA00023002"/>
    </source>
</evidence>
<dbReference type="Pfam" id="PF00881">
    <property type="entry name" value="Nitroreductase"/>
    <property type="match status" value="1"/>
</dbReference>
<name>A0ABU8MAR4_9PSEU</name>
<dbReference type="Pfam" id="PF01996">
    <property type="entry name" value="F420_ligase"/>
    <property type="match status" value="1"/>
</dbReference>
<evidence type="ECO:0000259" key="11">
    <source>
        <dbReference type="Pfam" id="PF01996"/>
    </source>
</evidence>
<protein>
    <submittedName>
        <fullName evidence="12">Coenzyme F420-0:L-glutamate ligase</fullName>
        <ecNumber evidence="12">6.3.2.31</ecNumber>
    </submittedName>
</protein>
<evidence type="ECO:0000313" key="12">
    <source>
        <dbReference type="EMBL" id="MEJ2864162.1"/>
    </source>
</evidence>
<dbReference type="Gene3D" id="3.90.1660.10">
    <property type="entry name" value="CofE-like domain"/>
    <property type="match status" value="1"/>
</dbReference>
<evidence type="ECO:0000256" key="7">
    <source>
        <dbReference type="ARBA" id="ARBA00023134"/>
    </source>
</evidence>
<evidence type="ECO:0000256" key="3">
    <source>
        <dbReference type="ARBA" id="ARBA00022741"/>
    </source>
</evidence>
<dbReference type="SUPFAM" id="SSF55469">
    <property type="entry name" value="FMN-dependent nitroreductase-like"/>
    <property type="match status" value="1"/>
</dbReference>
<dbReference type="InterPro" id="IPR002847">
    <property type="entry name" value="F420-0_gamma-glut_ligase-dom"/>
</dbReference>
<dbReference type="NCBIfam" id="NF009810">
    <property type="entry name" value="PRK13294.1"/>
    <property type="match status" value="1"/>
</dbReference>
<keyword evidence="13" id="KW-1185">Reference proteome</keyword>
<dbReference type="EMBL" id="JBBEGM010000011">
    <property type="protein sequence ID" value="MEJ2864162.1"/>
    <property type="molecule type" value="Genomic_DNA"/>
</dbReference>
<gene>
    <name evidence="12" type="ORF">WCD58_23600</name>
</gene>
<organism evidence="12 13">
    <name type="scientific">Actinomycetospora flava</name>
    <dbReference type="NCBI Taxonomy" id="3129232"/>
    <lineage>
        <taxon>Bacteria</taxon>
        <taxon>Bacillati</taxon>
        <taxon>Actinomycetota</taxon>
        <taxon>Actinomycetes</taxon>
        <taxon>Pseudonocardiales</taxon>
        <taxon>Pseudonocardiaceae</taxon>
        <taxon>Actinomycetospora</taxon>
    </lineage>
</organism>
<keyword evidence="8" id="KW-0464">Manganese</keyword>
<keyword evidence="1 12" id="KW-0436">Ligase</keyword>
<comment type="caution">
    <text evidence="12">The sequence shown here is derived from an EMBL/GenBank/DDBJ whole genome shotgun (WGS) entry which is preliminary data.</text>
</comment>
<proteinExistence type="inferred from homology"/>
<dbReference type="RefSeq" id="WP_337705535.1">
    <property type="nucleotide sequence ID" value="NZ_JBBEGM010000011.1"/>
</dbReference>
<dbReference type="HAMAP" id="MF_01259">
    <property type="entry name" value="F420_ligase_FbiB"/>
    <property type="match status" value="1"/>
</dbReference>
<evidence type="ECO:0000256" key="2">
    <source>
        <dbReference type="ARBA" id="ARBA00022723"/>
    </source>
</evidence>
<evidence type="ECO:0000259" key="10">
    <source>
        <dbReference type="Pfam" id="PF00881"/>
    </source>
</evidence>
<dbReference type="Proteomes" id="UP001369736">
    <property type="component" value="Unassembled WGS sequence"/>
</dbReference>
<evidence type="ECO:0000313" key="13">
    <source>
        <dbReference type="Proteomes" id="UP001369736"/>
    </source>
</evidence>
<evidence type="ECO:0000256" key="9">
    <source>
        <dbReference type="ARBA" id="ARBA00023268"/>
    </source>
</evidence>
<keyword evidence="3" id="KW-0547">Nucleotide-binding</keyword>
<keyword evidence="9" id="KW-0511">Multifunctional enzyme</keyword>
<evidence type="ECO:0000256" key="8">
    <source>
        <dbReference type="ARBA" id="ARBA00023211"/>
    </source>
</evidence>
<keyword evidence="2" id="KW-0479">Metal-binding</keyword>